<dbReference type="AlphaFoldDB" id="A0A1E5R6U8"/>
<dbReference type="Proteomes" id="UP000095605">
    <property type="component" value="Unassembled WGS sequence"/>
</dbReference>
<evidence type="ECO:0000259" key="2">
    <source>
        <dbReference type="Pfam" id="PF21492"/>
    </source>
</evidence>
<accession>A0A1E5R6U8</accession>
<dbReference type="InterPro" id="IPR048874">
    <property type="entry name" value="Ribosomal_bL31m_N"/>
</dbReference>
<evidence type="ECO:0000256" key="1">
    <source>
        <dbReference type="SAM" id="MobiDB-lite"/>
    </source>
</evidence>
<gene>
    <name evidence="3" type="ORF">AWRI3578_g3212</name>
</gene>
<evidence type="ECO:0000313" key="4">
    <source>
        <dbReference type="Proteomes" id="UP000095605"/>
    </source>
</evidence>
<dbReference type="GO" id="GO:0032543">
    <property type="term" value="P:mitochondrial translation"/>
    <property type="evidence" value="ECO:0007669"/>
    <property type="project" value="InterPro"/>
</dbReference>
<dbReference type="PANTHER" id="PTHR28174">
    <property type="entry name" value="54S RIBOSOMAL PROTEIN L36, MITOCHONDRIAL"/>
    <property type="match status" value="1"/>
</dbReference>
<dbReference type="GO" id="GO:0005762">
    <property type="term" value="C:mitochondrial large ribosomal subunit"/>
    <property type="evidence" value="ECO:0007669"/>
    <property type="project" value="InterPro"/>
</dbReference>
<evidence type="ECO:0000313" key="3">
    <source>
        <dbReference type="EMBL" id="OEJ82263.1"/>
    </source>
</evidence>
<dbReference type="GO" id="GO:0003735">
    <property type="term" value="F:structural constituent of ribosome"/>
    <property type="evidence" value="ECO:0007669"/>
    <property type="project" value="InterPro"/>
</dbReference>
<dbReference type="Pfam" id="PF21492">
    <property type="entry name" value="bL31_N"/>
    <property type="match status" value="1"/>
</dbReference>
<dbReference type="PANTHER" id="PTHR28174:SF1">
    <property type="entry name" value="LARGE RIBOSOMAL SUBUNIT PROTEIN BL31M"/>
    <property type="match status" value="1"/>
</dbReference>
<comment type="caution">
    <text evidence="3">The sequence shown here is derived from an EMBL/GenBank/DDBJ whole genome shotgun (WGS) entry which is preliminary data.</text>
</comment>
<sequence length="184" mass="20583">MLSNIRATVLPVLKRSYAAADGSFEAYLAKKDAMSGATKIILPDEGKHLPAYEKPATLYYLFEQHIALTDGSVIKRYSQYPRKKIVSLQDIRSNVIYNPYRPDLAQKKVTSSSVDKFKEKFKVASADAADNAQVEAADAEGDFDYDNMDDFLDLLGTTDVTGETKETQEAYVLPDPTKDTKRKR</sequence>
<protein>
    <recommendedName>
        <fullName evidence="2">Ribosomal protein bL31m N-terminal domain-containing protein</fullName>
    </recommendedName>
</protein>
<keyword evidence="4" id="KW-1185">Reference proteome</keyword>
<feature type="domain" description="Ribosomal protein bL31m N-terminal" evidence="2">
    <location>
        <begin position="57"/>
        <end position="99"/>
    </location>
</feature>
<name>A0A1E5R6U8_9ASCO</name>
<proteinExistence type="predicted"/>
<dbReference type="InterPro" id="IPR034600">
    <property type="entry name" value="Ribosomal_bL31m"/>
</dbReference>
<feature type="region of interest" description="Disordered" evidence="1">
    <location>
        <begin position="163"/>
        <end position="184"/>
    </location>
</feature>
<reference evidence="4" key="1">
    <citation type="journal article" date="2016" name="Genome Announc.">
        <title>Genome sequences of three species of Hanseniaspora isolated from spontaneous wine fermentations.</title>
        <authorList>
            <person name="Sternes P.R."/>
            <person name="Lee D."/>
            <person name="Kutyna D.R."/>
            <person name="Borneman A.R."/>
        </authorList>
    </citation>
    <scope>NUCLEOTIDE SEQUENCE [LARGE SCALE GENOMIC DNA]</scope>
    <source>
        <strain evidence="4">AWRI3578</strain>
    </source>
</reference>
<dbReference type="Gene3D" id="6.20.130.10">
    <property type="match status" value="1"/>
</dbReference>
<organism evidence="3 4">
    <name type="scientific">Hanseniaspora opuntiae</name>
    <dbReference type="NCBI Taxonomy" id="211096"/>
    <lineage>
        <taxon>Eukaryota</taxon>
        <taxon>Fungi</taxon>
        <taxon>Dikarya</taxon>
        <taxon>Ascomycota</taxon>
        <taxon>Saccharomycotina</taxon>
        <taxon>Saccharomycetes</taxon>
        <taxon>Saccharomycodales</taxon>
        <taxon>Saccharomycodaceae</taxon>
        <taxon>Hanseniaspora</taxon>
    </lineage>
</organism>
<dbReference type="EMBL" id="LPNL01000008">
    <property type="protein sequence ID" value="OEJ82263.1"/>
    <property type="molecule type" value="Genomic_DNA"/>
</dbReference>
<dbReference type="OrthoDB" id="3972896at2759"/>